<reference evidence="6 7" key="1">
    <citation type="submission" date="2018-05" db="EMBL/GenBank/DDBJ databases">
        <title>Salinimonas sp. HMF8227 Genome sequencing and assembly.</title>
        <authorList>
            <person name="Kang H."/>
            <person name="Kang J."/>
            <person name="Cha I."/>
            <person name="Kim H."/>
            <person name="Joh K."/>
        </authorList>
    </citation>
    <scope>NUCLEOTIDE SEQUENCE [LARGE SCALE GENOMIC DNA]</scope>
    <source>
        <strain evidence="6 7">HMF8227</strain>
    </source>
</reference>
<dbReference type="InterPro" id="IPR023352">
    <property type="entry name" value="MAPEG-like_dom_sf"/>
</dbReference>
<dbReference type="AlphaFoldDB" id="A0A2S2DZ81"/>
<keyword evidence="2 5" id="KW-0812">Transmembrane</keyword>
<evidence type="ECO:0000313" key="7">
    <source>
        <dbReference type="Proteomes" id="UP000245728"/>
    </source>
</evidence>
<evidence type="ECO:0000256" key="2">
    <source>
        <dbReference type="ARBA" id="ARBA00022692"/>
    </source>
</evidence>
<evidence type="ECO:0000313" key="6">
    <source>
        <dbReference type="EMBL" id="AWL10701.1"/>
    </source>
</evidence>
<protein>
    <recommendedName>
        <fullName evidence="8">MAPEG family protein</fullName>
    </recommendedName>
</protein>
<evidence type="ECO:0008006" key="8">
    <source>
        <dbReference type="Google" id="ProtNLM"/>
    </source>
</evidence>
<keyword evidence="4 5" id="KW-0472">Membrane</keyword>
<keyword evidence="7" id="KW-1185">Reference proteome</keyword>
<dbReference type="GO" id="GO:0016020">
    <property type="term" value="C:membrane"/>
    <property type="evidence" value="ECO:0007669"/>
    <property type="project" value="UniProtKB-SubCell"/>
</dbReference>
<feature type="transmembrane region" description="Helical" evidence="5">
    <location>
        <begin position="66"/>
        <end position="93"/>
    </location>
</feature>
<organism evidence="6 7">
    <name type="scientific">Saliniradius amylolyticus</name>
    <dbReference type="NCBI Taxonomy" id="2183582"/>
    <lineage>
        <taxon>Bacteria</taxon>
        <taxon>Pseudomonadati</taxon>
        <taxon>Pseudomonadota</taxon>
        <taxon>Gammaproteobacteria</taxon>
        <taxon>Alteromonadales</taxon>
        <taxon>Alteromonadaceae</taxon>
        <taxon>Saliniradius</taxon>
    </lineage>
</organism>
<dbReference type="Pfam" id="PF01124">
    <property type="entry name" value="MAPEG"/>
    <property type="match status" value="1"/>
</dbReference>
<dbReference type="EMBL" id="CP029347">
    <property type="protein sequence ID" value="AWL10701.1"/>
    <property type="molecule type" value="Genomic_DNA"/>
</dbReference>
<dbReference type="KEGG" id="salh:HMF8227_00193"/>
<dbReference type="Gene3D" id="1.20.120.550">
    <property type="entry name" value="Membrane associated eicosanoid/glutathione metabolism-like domain"/>
    <property type="match status" value="1"/>
</dbReference>
<accession>A0A2S2DZ81</accession>
<evidence type="ECO:0000256" key="5">
    <source>
        <dbReference type="SAM" id="Phobius"/>
    </source>
</evidence>
<dbReference type="Proteomes" id="UP000245728">
    <property type="component" value="Chromosome"/>
</dbReference>
<feature type="transmembrane region" description="Helical" evidence="5">
    <location>
        <begin position="113"/>
        <end position="134"/>
    </location>
</feature>
<evidence type="ECO:0000256" key="3">
    <source>
        <dbReference type="ARBA" id="ARBA00022989"/>
    </source>
</evidence>
<name>A0A2S2DZ81_9ALTE</name>
<evidence type="ECO:0000256" key="1">
    <source>
        <dbReference type="ARBA" id="ARBA00004370"/>
    </source>
</evidence>
<sequence>MEILNPIFSMVILTALVGFALGGARFASIKKGQVDGRYFKLMSGYELPEHLKQLERNFGNLLELPVLFYVVCVLSLVLTVSSPLFLSMAWAFVGLRVLHTAIHISYNHPLHRFLIFLLSTLVLLGMWYELYSLVSQG</sequence>
<feature type="transmembrane region" description="Helical" evidence="5">
    <location>
        <begin position="6"/>
        <end position="27"/>
    </location>
</feature>
<gene>
    <name evidence="6" type="ORF">HMF8227_00193</name>
</gene>
<dbReference type="SUPFAM" id="SSF161084">
    <property type="entry name" value="MAPEG domain-like"/>
    <property type="match status" value="1"/>
</dbReference>
<dbReference type="OrthoDB" id="328594at2"/>
<comment type="subcellular location">
    <subcellularLocation>
        <location evidence="1">Membrane</location>
    </subcellularLocation>
</comment>
<dbReference type="RefSeq" id="WP_109338395.1">
    <property type="nucleotide sequence ID" value="NZ_CP029347.1"/>
</dbReference>
<keyword evidence="3 5" id="KW-1133">Transmembrane helix</keyword>
<dbReference type="InterPro" id="IPR001129">
    <property type="entry name" value="Membr-assoc_MAPEG"/>
</dbReference>
<evidence type="ECO:0000256" key="4">
    <source>
        <dbReference type="ARBA" id="ARBA00023136"/>
    </source>
</evidence>
<proteinExistence type="predicted"/>